<keyword evidence="1" id="KW-1133">Transmembrane helix</keyword>
<feature type="transmembrane region" description="Helical" evidence="1">
    <location>
        <begin position="29"/>
        <end position="50"/>
    </location>
</feature>
<dbReference type="AlphaFoldDB" id="A0A382YUS8"/>
<proteinExistence type="predicted"/>
<evidence type="ECO:0008006" key="3">
    <source>
        <dbReference type="Google" id="ProtNLM"/>
    </source>
</evidence>
<feature type="transmembrane region" description="Helical" evidence="1">
    <location>
        <begin position="90"/>
        <end position="111"/>
    </location>
</feature>
<feature type="transmembrane region" description="Helical" evidence="1">
    <location>
        <begin position="62"/>
        <end position="84"/>
    </location>
</feature>
<gene>
    <name evidence="2" type="ORF">METZ01_LOCUS439714</name>
</gene>
<evidence type="ECO:0000313" key="2">
    <source>
        <dbReference type="EMBL" id="SVD86860.1"/>
    </source>
</evidence>
<keyword evidence="1" id="KW-0472">Membrane</keyword>
<protein>
    <recommendedName>
        <fullName evidence="3">EamA domain-containing protein</fullName>
    </recommendedName>
</protein>
<name>A0A382YUS8_9ZZZZ</name>
<dbReference type="EMBL" id="UINC01178607">
    <property type="protein sequence ID" value="SVD86860.1"/>
    <property type="molecule type" value="Genomic_DNA"/>
</dbReference>
<keyword evidence="1" id="KW-0812">Transmembrane</keyword>
<sequence>MAVITLAIVNIFAWFQLNGQFLNDKWPEWLKSKLFVFIVGAPIGMALWYATKWSYEYFGFTWNIRLIGFGLGTLVFGAMSWSLLDEIPTLKTIICLLLAASIVLIQVTNVIGE</sequence>
<organism evidence="2">
    <name type="scientific">marine metagenome</name>
    <dbReference type="NCBI Taxonomy" id="408172"/>
    <lineage>
        <taxon>unclassified sequences</taxon>
        <taxon>metagenomes</taxon>
        <taxon>ecological metagenomes</taxon>
    </lineage>
</organism>
<evidence type="ECO:0000256" key="1">
    <source>
        <dbReference type="SAM" id="Phobius"/>
    </source>
</evidence>
<reference evidence="2" key="1">
    <citation type="submission" date="2018-05" db="EMBL/GenBank/DDBJ databases">
        <authorList>
            <person name="Lanie J.A."/>
            <person name="Ng W.-L."/>
            <person name="Kazmierczak K.M."/>
            <person name="Andrzejewski T.M."/>
            <person name="Davidsen T.M."/>
            <person name="Wayne K.J."/>
            <person name="Tettelin H."/>
            <person name="Glass J.I."/>
            <person name="Rusch D."/>
            <person name="Podicherti R."/>
            <person name="Tsui H.-C.T."/>
            <person name="Winkler M.E."/>
        </authorList>
    </citation>
    <scope>NUCLEOTIDE SEQUENCE</scope>
</reference>
<accession>A0A382YUS8</accession>